<evidence type="ECO:0000313" key="3">
    <source>
        <dbReference type="EMBL" id="GAA4503439.1"/>
    </source>
</evidence>
<dbReference type="InterPro" id="IPR032466">
    <property type="entry name" value="Metal_Hydrolase"/>
</dbReference>
<dbReference type="Gene3D" id="2.30.40.10">
    <property type="entry name" value="Urease, subunit C, domain 1"/>
    <property type="match status" value="1"/>
</dbReference>
<dbReference type="Proteomes" id="UP001501321">
    <property type="component" value="Unassembled WGS sequence"/>
</dbReference>
<evidence type="ECO:0000313" key="4">
    <source>
        <dbReference type="Proteomes" id="UP001501321"/>
    </source>
</evidence>
<gene>
    <name evidence="3" type="ORF">GCM10023095_29660</name>
</gene>
<dbReference type="InterPro" id="IPR057744">
    <property type="entry name" value="OTAase-like"/>
</dbReference>
<sequence length="458" mass="50060">MDLATMNYGFNIMKGLYMRHIGKLAAILLPSLVCSVSASAEPEQPVATLIQNATIFDGKHEALAQNMSVLIEGNSITKIAKSIPAPAGAAVIDAKGKVLMPGLTDVHWHVMFNSPSIPTLMNADMSYLTLLGAKSAEETLMRGFTTVRDVGGNPFGIKRAIDEGQYIGPRIYPSGPMISQTSGHSDNRPSNEPEHATYLENNYLLTVADGVPDVMVAARRNLRMGATQIKIAAGGGVSSNYDPLDVTEYTFEEMKAAVDVAKTWNTYVAIHANTDEAIQMAIKAGIRSVEHGFLMSEETLKMMAKNDVWFSMEPLLNDEDAIPFPPGSENERKWIQVTDGTDKVIKLAKKYKVKTAFGTDILFDAKLGQKHGKMLAKLKRWYTPYEILKMATYDNAQLIKLCGPRDPYKGKLGVVEEGALADLILVDGNPLQNIDLVSDPAKNFVVIMKDGVVYKNNS</sequence>
<dbReference type="PANTHER" id="PTHR43135:SF3">
    <property type="entry name" value="ALPHA-D-RIBOSE 1-METHYLPHOSPHONATE 5-TRIPHOSPHATE DIPHOSPHATASE"/>
    <property type="match status" value="1"/>
</dbReference>
<evidence type="ECO:0000259" key="2">
    <source>
        <dbReference type="Pfam" id="PF01979"/>
    </source>
</evidence>
<dbReference type="Pfam" id="PF01979">
    <property type="entry name" value="Amidohydro_1"/>
    <property type="match status" value="1"/>
</dbReference>
<feature type="signal peptide" evidence="1">
    <location>
        <begin position="1"/>
        <end position="40"/>
    </location>
</feature>
<proteinExistence type="predicted"/>
<comment type="caution">
    <text evidence="3">The sequence shown here is derived from an EMBL/GenBank/DDBJ whole genome shotgun (WGS) entry which is preliminary data.</text>
</comment>
<dbReference type="InterPro" id="IPR006680">
    <property type="entry name" value="Amidohydro-rel"/>
</dbReference>
<dbReference type="InterPro" id="IPR051781">
    <property type="entry name" value="Metallo-dep_Hydrolase"/>
</dbReference>
<organism evidence="3 4">
    <name type="scientific">Pseudaeromonas paramecii</name>
    <dbReference type="NCBI Taxonomy" id="2138166"/>
    <lineage>
        <taxon>Bacteria</taxon>
        <taxon>Pseudomonadati</taxon>
        <taxon>Pseudomonadota</taxon>
        <taxon>Gammaproteobacteria</taxon>
        <taxon>Aeromonadales</taxon>
        <taxon>Aeromonadaceae</taxon>
        <taxon>Pseudaeromonas</taxon>
    </lineage>
</organism>
<dbReference type="PANTHER" id="PTHR43135">
    <property type="entry name" value="ALPHA-D-RIBOSE 1-METHYLPHOSPHONATE 5-TRIPHOSPHATE DIPHOSPHATASE"/>
    <property type="match status" value="1"/>
</dbReference>
<dbReference type="EMBL" id="BAABFC010000025">
    <property type="protein sequence ID" value="GAA4503439.1"/>
    <property type="molecule type" value="Genomic_DNA"/>
</dbReference>
<dbReference type="Gene3D" id="3.20.20.140">
    <property type="entry name" value="Metal-dependent hydrolases"/>
    <property type="match status" value="1"/>
</dbReference>
<dbReference type="InterPro" id="IPR011059">
    <property type="entry name" value="Metal-dep_hydrolase_composite"/>
</dbReference>
<accession>A0ABP8QI61</accession>
<dbReference type="SUPFAM" id="SSF51556">
    <property type="entry name" value="Metallo-dependent hydrolases"/>
    <property type="match status" value="1"/>
</dbReference>
<protein>
    <submittedName>
        <fullName evidence="3">Amidohydrolase family protein</fullName>
    </submittedName>
</protein>
<feature type="domain" description="Amidohydrolase-related" evidence="2">
    <location>
        <begin position="98"/>
        <end position="453"/>
    </location>
</feature>
<name>A0ABP8QI61_9GAMM</name>
<dbReference type="CDD" id="cd01299">
    <property type="entry name" value="Met_dep_hydrolase_A"/>
    <property type="match status" value="1"/>
</dbReference>
<reference evidence="4" key="1">
    <citation type="journal article" date="2019" name="Int. J. Syst. Evol. Microbiol.">
        <title>The Global Catalogue of Microorganisms (GCM) 10K type strain sequencing project: providing services to taxonomists for standard genome sequencing and annotation.</title>
        <authorList>
            <consortium name="The Broad Institute Genomics Platform"/>
            <consortium name="The Broad Institute Genome Sequencing Center for Infectious Disease"/>
            <person name="Wu L."/>
            <person name="Ma J."/>
        </authorList>
    </citation>
    <scope>NUCLEOTIDE SEQUENCE [LARGE SCALE GENOMIC DNA]</scope>
    <source>
        <strain evidence="4">JCM 32226</strain>
    </source>
</reference>
<dbReference type="SUPFAM" id="SSF51338">
    <property type="entry name" value="Composite domain of metallo-dependent hydrolases"/>
    <property type="match status" value="2"/>
</dbReference>
<dbReference type="RefSeq" id="WP_345014523.1">
    <property type="nucleotide sequence ID" value="NZ_BAABFC010000025.1"/>
</dbReference>
<keyword evidence="1" id="KW-0732">Signal</keyword>
<keyword evidence="4" id="KW-1185">Reference proteome</keyword>
<feature type="chain" id="PRO_5046218146" evidence="1">
    <location>
        <begin position="41"/>
        <end position="458"/>
    </location>
</feature>
<evidence type="ECO:0000256" key="1">
    <source>
        <dbReference type="SAM" id="SignalP"/>
    </source>
</evidence>